<dbReference type="GO" id="GO:0046496">
    <property type="term" value="P:nicotinamide nucleotide metabolic process"/>
    <property type="evidence" value="ECO:0007669"/>
    <property type="project" value="UniProtKB-UniRule"/>
</dbReference>
<evidence type="ECO:0000256" key="19">
    <source>
        <dbReference type="PIRNR" id="PIRNR017184"/>
    </source>
</evidence>
<protein>
    <recommendedName>
        <fullName evidence="19">Bifunctional NAD(P)H-hydrate repair enzyme</fullName>
    </recommendedName>
    <alternativeName>
        <fullName evidence="19">Nicotinamide nucleotide repair protein</fullName>
    </alternativeName>
    <domain>
        <recommendedName>
            <fullName evidence="19">ADP-dependent (S)-NAD(P)H-hydrate dehydratase</fullName>
            <ecNumber evidence="19">4.2.1.136</ecNumber>
        </recommendedName>
        <alternativeName>
            <fullName evidence="19">ADP-dependent NAD(P)HX dehydratase</fullName>
        </alternativeName>
    </domain>
    <domain>
        <recommendedName>
            <fullName evidence="19">NAD(P)H-hydrate epimerase</fullName>
            <ecNumber evidence="19">5.1.99.6</ecNumber>
        </recommendedName>
    </domain>
</protein>
<comment type="subunit">
    <text evidence="17">Homotetramer.</text>
</comment>
<comment type="catalytic activity">
    <reaction evidence="2 18 19">
        <text>(6R)-NADPHX = (6S)-NADPHX</text>
        <dbReference type="Rhea" id="RHEA:32227"/>
        <dbReference type="ChEBI" id="CHEBI:64076"/>
        <dbReference type="ChEBI" id="CHEBI:64077"/>
        <dbReference type="EC" id="5.1.99.6"/>
    </reaction>
</comment>
<dbReference type="HAMAP" id="MF_01966">
    <property type="entry name" value="NADHX_epimerase"/>
    <property type="match status" value="1"/>
</dbReference>
<feature type="binding site" evidence="18">
    <location>
        <position position="159"/>
    </location>
    <ligand>
        <name>(6S)-NADPHX</name>
        <dbReference type="ChEBI" id="CHEBI:64076"/>
    </ligand>
</feature>
<comment type="catalytic activity">
    <reaction evidence="16 17 19">
        <text>(6S)-NADPHX + ADP = AMP + phosphate + NADPH + H(+)</text>
        <dbReference type="Rhea" id="RHEA:32235"/>
        <dbReference type="ChEBI" id="CHEBI:15378"/>
        <dbReference type="ChEBI" id="CHEBI:43474"/>
        <dbReference type="ChEBI" id="CHEBI:57783"/>
        <dbReference type="ChEBI" id="CHEBI:64076"/>
        <dbReference type="ChEBI" id="CHEBI:456215"/>
        <dbReference type="ChEBI" id="CHEBI:456216"/>
        <dbReference type="EC" id="4.2.1.136"/>
    </reaction>
</comment>
<keyword evidence="9 18" id="KW-0630">Potassium</keyword>
<evidence type="ECO:0000256" key="7">
    <source>
        <dbReference type="ARBA" id="ARBA00022840"/>
    </source>
</evidence>
<comment type="similarity">
    <text evidence="17">Belongs to the NnrD/CARKD family.</text>
</comment>
<comment type="catalytic activity">
    <reaction evidence="15 17 19">
        <text>(6S)-NADHX + ADP = AMP + phosphate + NADH + H(+)</text>
        <dbReference type="Rhea" id="RHEA:32223"/>
        <dbReference type="ChEBI" id="CHEBI:15378"/>
        <dbReference type="ChEBI" id="CHEBI:43474"/>
        <dbReference type="ChEBI" id="CHEBI:57945"/>
        <dbReference type="ChEBI" id="CHEBI:64074"/>
        <dbReference type="ChEBI" id="CHEBI:456215"/>
        <dbReference type="ChEBI" id="CHEBI:456216"/>
        <dbReference type="EC" id="4.2.1.136"/>
    </reaction>
</comment>
<feature type="binding site" evidence="17">
    <location>
        <position position="326"/>
    </location>
    <ligand>
        <name>(6S)-NADPHX</name>
        <dbReference type="ChEBI" id="CHEBI:64076"/>
    </ligand>
</feature>
<keyword evidence="12 17" id="KW-0456">Lyase</keyword>
<dbReference type="InterPro" id="IPR030677">
    <property type="entry name" value="Nnr"/>
</dbReference>
<keyword evidence="7 17" id="KW-0067">ATP-binding</keyword>
<feature type="domain" description="YjeF N-terminal" evidence="21">
    <location>
        <begin position="9"/>
        <end position="216"/>
    </location>
</feature>
<dbReference type="STRING" id="1027249.SAMN05216179_3330"/>
<dbReference type="EC" id="5.1.99.6" evidence="19"/>
<dbReference type="PROSITE" id="PS51383">
    <property type="entry name" value="YJEF_C_3"/>
    <property type="match status" value="1"/>
</dbReference>
<feature type="binding site" evidence="17">
    <location>
        <begin position="412"/>
        <end position="416"/>
    </location>
    <ligand>
        <name>AMP</name>
        <dbReference type="ChEBI" id="CHEBI:456215"/>
    </ligand>
</feature>
<dbReference type="InterPro" id="IPR000631">
    <property type="entry name" value="CARKD"/>
</dbReference>
<keyword evidence="5 18" id="KW-0479">Metal-binding</keyword>
<evidence type="ECO:0000256" key="8">
    <source>
        <dbReference type="ARBA" id="ARBA00022857"/>
    </source>
</evidence>
<dbReference type="GO" id="GO:0046872">
    <property type="term" value="F:metal ion binding"/>
    <property type="evidence" value="ECO:0007669"/>
    <property type="project" value="UniProtKB-UniRule"/>
</dbReference>
<dbReference type="Pfam" id="PF01256">
    <property type="entry name" value="Carb_kinase"/>
    <property type="match status" value="1"/>
</dbReference>
<keyword evidence="11 18" id="KW-0413">Isomerase</keyword>
<feature type="binding site" evidence="17">
    <location>
        <position position="441"/>
    </location>
    <ligand>
        <name>AMP</name>
        <dbReference type="ChEBI" id="CHEBI:456215"/>
    </ligand>
</feature>
<keyword evidence="23" id="KW-1185">Reference proteome</keyword>
<evidence type="ECO:0000256" key="17">
    <source>
        <dbReference type="HAMAP-Rule" id="MF_01965"/>
    </source>
</evidence>
<dbReference type="Pfam" id="PF03853">
    <property type="entry name" value="YjeF_N"/>
    <property type="match status" value="1"/>
</dbReference>
<evidence type="ECO:0000313" key="23">
    <source>
        <dbReference type="Proteomes" id="UP000184184"/>
    </source>
</evidence>
<dbReference type="CDD" id="cd01171">
    <property type="entry name" value="YXKO-related"/>
    <property type="match status" value="1"/>
</dbReference>
<feature type="binding site" evidence="18">
    <location>
        <begin position="57"/>
        <end position="61"/>
    </location>
    <ligand>
        <name>(6S)-NADPHX</name>
        <dbReference type="ChEBI" id="CHEBI:64076"/>
    </ligand>
</feature>
<keyword evidence="6 17" id="KW-0547">Nucleotide-binding</keyword>
<evidence type="ECO:0000256" key="5">
    <source>
        <dbReference type="ARBA" id="ARBA00022723"/>
    </source>
</evidence>
<sequence length="504" mass="54771">MYIVTAEEMYEIDRYAIEKGGIAGKLLMENAGSQVAHQIKKAYDINQRIAIVVGSGNNGGDGFVIARYLVDYGFDVTLFQLVADEKIKGDAAYHKELWLNQSDKLELVTESNQLKDRLIAYHLVVDAILGIGVSGEIREPIRGMIEVINQLDLTRISVDIPSGLPANDGEDVDIAVKADQTYIIEAPKVSTFCEPTSNYYGNWDIVKIGIPTSAYLDVASRRWRTTSDVQASFPNRGTYAHKGSNGRGVIIGAQPTMPGSVLLSSRAALRSGAGLITVATLKENISIIANGCVEATYHVLPNLIDRLSDKDLKAFDQFDAIAVGMGMGRAKSELLSSLIENLDKPVVIDADGLYHLKTFLDQKAEKRANLIITPHYGEMAMLSNLPVSEIKKAPFEVSKQFAIKHNLYIVLKGKNTIITTPNGTQMVSNQGNPGLAKGGTGDVLSGILLTMIMQHPSILEALANGSYIHGMAADLLIDLKQHTEIDLLATDVIEGLSQVFRTLS</sequence>
<evidence type="ECO:0000256" key="2">
    <source>
        <dbReference type="ARBA" id="ARBA00000909"/>
    </source>
</evidence>
<evidence type="ECO:0000256" key="13">
    <source>
        <dbReference type="ARBA" id="ARBA00023268"/>
    </source>
</evidence>
<gene>
    <name evidence="18" type="primary">nnrE</name>
    <name evidence="17" type="synonym">nnrD</name>
    <name evidence="22" type="ORF">SAMN05216179_3330</name>
</gene>
<feature type="binding site" evidence="18">
    <location>
        <position position="126"/>
    </location>
    <ligand>
        <name>K(+)</name>
        <dbReference type="ChEBI" id="CHEBI:29103"/>
    </ligand>
</feature>
<feature type="binding site" evidence="18">
    <location>
        <position position="162"/>
    </location>
    <ligand>
        <name>K(+)</name>
        <dbReference type="ChEBI" id="CHEBI:29103"/>
    </ligand>
</feature>
<evidence type="ECO:0000256" key="6">
    <source>
        <dbReference type="ARBA" id="ARBA00022741"/>
    </source>
</evidence>
<proteinExistence type="inferred from homology"/>
<evidence type="ECO:0000256" key="10">
    <source>
        <dbReference type="ARBA" id="ARBA00023027"/>
    </source>
</evidence>
<keyword evidence="8 17" id="KW-0521">NADP</keyword>
<feature type="binding site" evidence="18">
    <location>
        <position position="58"/>
    </location>
    <ligand>
        <name>K(+)</name>
        <dbReference type="ChEBI" id="CHEBI:29103"/>
    </ligand>
</feature>
<dbReference type="GO" id="GO:0052855">
    <property type="term" value="F:ADP-dependent NAD(P)H-hydrate dehydratase activity"/>
    <property type="evidence" value="ECO:0007669"/>
    <property type="project" value="UniProtKB-UniRule"/>
</dbReference>
<evidence type="ECO:0000256" key="9">
    <source>
        <dbReference type="ARBA" id="ARBA00022958"/>
    </source>
</evidence>
<dbReference type="PANTHER" id="PTHR12592">
    <property type="entry name" value="ATP-DEPENDENT (S)-NAD(P)H-HYDRATE DEHYDRATASE FAMILY MEMBER"/>
    <property type="match status" value="1"/>
</dbReference>
<evidence type="ECO:0000313" key="22">
    <source>
        <dbReference type="EMBL" id="SHN31941.1"/>
    </source>
</evidence>
<dbReference type="PROSITE" id="PS01050">
    <property type="entry name" value="YJEF_C_2"/>
    <property type="match status" value="1"/>
</dbReference>
<evidence type="ECO:0000259" key="20">
    <source>
        <dbReference type="PROSITE" id="PS51383"/>
    </source>
</evidence>
<dbReference type="PIRSF" id="PIRSF017184">
    <property type="entry name" value="Nnr"/>
    <property type="match status" value="1"/>
</dbReference>
<feature type="binding site" evidence="17">
    <location>
        <position position="375"/>
    </location>
    <ligand>
        <name>(6S)-NADPHX</name>
        <dbReference type="ChEBI" id="CHEBI:64076"/>
    </ligand>
</feature>
<evidence type="ECO:0000256" key="16">
    <source>
        <dbReference type="ARBA" id="ARBA00049209"/>
    </source>
</evidence>
<accession>A0A1M7QL58</accession>
<feature type="binding site" evidence="17">
    <location>
        <position position="442"/>
    </location>
    <ligand>
        <name>(6S)-NADPHX</name>
        <dbReference type="ChEBI" id="CHEBI:64076"/>
    </ligand>
</feature>
<dbReference type="Proteomes" id="UP000184184">
    <property type="component" value="Unassembled WGS sequence"/>
</dbReference>
<evidence type="ECO:0000256" key="15">
    <source>
        <dbReference type="ARBA" id="ARBA00048238"/>
    </source>
</evidence>
<dbReference type="InterPro" id="IPR029056">
    <property type="entry name" value="Ribokinase-like"/>
</dbReference>
<evidence type="ECO:0000256" key="11">
    <source>
        <dbReference type="ARBA" id="ARBA00023235"/>
    </source>
</evidence>
<dbReference type="Gene3D" id="3.40.50.10260">
    <property type="entry name" value="YjeF N-terminal domain"/>
    <property type="match status" value="1"/>
</dbReference>
<comment type="cofactor">
    <cofactor evidence="18 19">
        <name>K(+)</name>
        <dbReference type="ChEBI" id="CHEBI:29103"/>
    </cofactor>
    <text evidence="18 19">Binds 1 potassium ion per subunit.</text>
</comment>
<dbReference type="SUPFAM" id="SSF64153">
    <property type="entry name" value="YjeF N-terminal domain-like"/>
    <property type="match status" value="1"/>
</dbReference>
<dbReference type="InterPro" id="IPR017953">
    <property type="entry name" value="Carbohydrate_kinase_pred_CS"/>
</dbReference>
<evidence type="ECO:0000256" key="14">
    <source>
        <dbReference type="ARBA" id="ARBA00025153"/>
    </source>
</evidence>
<comment type="function">
    <text evidence="14 19">Bifunctional enzyme that catalyzes the epimerization of the S- and R-forms of NAD(P)HX and the dehydration of the S-form of NAD(P)HX at the expense of ADP, which is converted to AMP. This allows the repair of both epimers of NAD(P)HX, a damaged form of NAD(P)H that is a result of enzymatic or heat-dependent hydration.</text>
</comment>
<comment type="cofactor">
    <cofactor evidence="17">
        <name>Mg(2+)</name>
        <dbReference type="ChEBI" id="CHEBI:18420"/>
    </cofactor>
</comment>
<comment type="function">
    <text evidence="17">Catalyzes the dehydration of the S-form of NAD(P)HX at the expense of ADP, which is converted to AMP. Together with NAD(P)HX epimerase, which catalyzes the epimerization of the S- and R-forms, the enzyme allows the repair of both epimers of NAD(P)HX, a damaged form of NAD(P)H that is a result of enzymatic or heat-dependent hydration.</text>
</comment>
<feature type="domain" description="YjeF C-terminal" evidence="20">
    <location>
        <begin position="225"/>
        <end position="503"/>
    </location>
</feature>
<organism evidence="22 23">
    <name type="scientific">Gracilibacillus kekensis</name>
    <dbReference type="NCBI Taxonomy" id="1027249"/>
    <lineage>
        <taxon>Bacteria</taxon>
        <taxon>Bacillati</taxon>
        <taxon>Bacillota</taxon>
        <taxon>Bacilli</taxon>
        <taxon>Bacillales</taxon>
        <taxon>Bacillaceae</taxon>
        <taxon>Gracilibacillus</taxon>
    </lineage>
</organism>
<dbReference type="RefSeq" id="WP_073202958.1">
    <property type="nucleotide sequence ID" value="NZ_FRCZ01000007.1"/>
</dbReference>
<evidence type="ECO:0000256" key="1">
    <source>
        <dbReference type="ARBA" id="ARBA00000013"/>
    </source>
</evidence>
<reference evidence="22 23" key="1">
    <citation type="submission" date="2016-11" db="EMBL/GenBank/DDBJ databases">
        <authorList>
            <person name="Jaros S."/>
            <person name="Januszkiewicz K."/>
            <person name="Wedrychowicz H."/>
        </authorList>
    </citation>
    <scope>NUCLEOTIDE SEQUENCE [LARGE SCALE GENOMIC DNA]</scope>
    <source>
        <strain evidence="22 23">CGMCC 1.10681</strain>
    </source>
</reference>
<dbReference type="PROSITE" id="PS51385">
    <property type="entry name" value="YJEF_N"/>
    <property type="match status" value="1"/>
</dbReference>
<evidence type="ECO:0000256" key="3">
    <source>
        <dbReference type="ARBA" id="ARBA00006001"/>
    </source>
</evidence>
<dbReference type="NCBIfam" id="TIGR00196">
    <property type="entry name" value="yjeF_cterm"/>
    <property type="match status" value="1"/>
</dbReference>
<evidence type="ECO:0000256" key="12">
    <source>
        <dbReference type="ARBA" id="ARBA00023239"/>
    </source>
</evidence>
<dbReference type="NCBIfam" id="TIGR00197">
    <property type="entry name" value="yjeF_nterm"/>
    <property type="match status" value="1"/>
</dbReference>
<evidence type="ECO:0000259" key="21">
    <source>
        <dbReference type="PROSITE" id="PS51385"/>
    </source>
</evidence>
<dbReference type="AlphaFoldDB" id="A0A1M7QL58"/>
<keyword evidence="10 17" id="KW-0520">NAD</keyword>
<comment type="similarity">
    <text evidence="18">Belongs to the NnrE/AIBP family.</text>
</comment>
<dbReference type="OrthoDB" id="9806925at2"/>
<dbReference type="GO" id="GO:0005524">
    <property type="term" value="F:ATP binding"/>
    <property type="evidence" value="ECO:0007669"/>
    <property type="project" value="UniProtKB-UniRule"/>
</dbReference>
<keyword evidence="13" id="KW-0511">Multifunctional enzyme</keyword>
<dbReference type="GO" id="GO:0110051">
    <property type="term" value="P:metabolite repair"/>
    <property type="evidence" value="ECO:0007669"/>
    <property type="project" value="TreeGrafter"/>
</dbReference>
<comment type="caution">
    <text evidence="17">Lacks conserved residue(s) required for the propagation of feature annotation.</text>
</comment>
<comment type="catalytic activity">
    <reaction evidence="1 18 19">
        <text>(6R)-NADHX = (6S)-NADHX</text>
        <dbReference type="Rhea" id="RHEA:32215"/>
        <dbReference type="ChEBI" id="CHEBI:64074"/>
        <dbReference type="ChEBI" id="CHEBI:64075"/>
        <dbReference type="EC" id="5.1.99.6"/>
    </reaction>
</comment>
<dbReference type="EMBL" id="FRCZ01000007">
    <property type="protein sequence ID" value="SHN31941.1"/>
    <property type="molecule type" value="Genomic_DNA"/>
</dbReference>
<dbReference type="EC" id="4.2.1.136" evidence="19"/>
<dbReference type="HAMAP" id="MF_01965">
    <property type="entry name" value="NADHX_dehydratase"/>
    <property type="match status" value="1"/>
</dbReference>
<dbReference type="SUPFAM" id="SSF53613">
    <property type="entry name" value="Ribokinase-like"/>
    <property type="match status" value="1"/>
</dbReference>
<feature type="binding site" evidence="18">
    <location>
        <begin position="130"/>
        <end position="136"/>
    </location>
    <ligand>
        <name>(6S)-NADPHX</name>
        <dbReference type="ChEBI" id="CHEBI:64076"/>
    </ligand>
</feature>
<evidence type="ECO:0000256" key="18">
    <source>
        <dbReference type="HAMAP-Rule" id="MF_01966"/>
    </source>
</evidence>
<comment type="function">
    <text evidence="18">Catalyzes the epimerization of the S- and R-forms of NAD(P)HX, a damaged form of NAD(P)H that is a result of enzymatic or heat-dependent hydration. This is a prerequisite for the S-specific NAD(P)H-hydrate dehydratase to allow the repair of both epimers of NAD(P)HX.</text>
</comment>
<comment type="similarity">
    <text evidence="4 19">In the C-terminal section; belongs to the NnrD/CARKD family.</text>
</comment>
<evidence type="ECO:0000256" key="4">
    <source>
        <dbReference type="ARBA" id="ARBA00009524"/>
    </source>
</evidence>
<dbReference type="InterPro" id="IPR004443">
    <property type="entry name" value="YjeF_N_dom"/>
</dbReference>
<dbReference type="InterPro" id="IPR036652">
    <property type="entry name" value="YjeF_N_dom_sf"/>
</dbReference>
<dbReference type="GO" id="GO:0052856">
    <property type="term" value="F:NAD(P)HX epimerase activity"/>
    <property type="evidence" value="ECO:0007669"/>
    <property type="project" value="UniProtKB-UniRule"/>
</dbReference>
<name>A0A1M7QL58_9BACI</name>
<dbReference type="Gene3D" id="3.40.1190.20">
    <property type="match status" value="1"/>
</dbReference>
<comment type="similarity">
    <text evidence="3 19">In the N-terminal section; belongs to the NnrE/AIBP family.</text>
</comment>
<dbReference type="PANTHER" id="PTHR12592:SF0">
    <property type="entry name" value="ATP-DEPENDENT (S)-NAD(P)H-HYDRATE DEHYDRATASE"/>
    <property type="match status" value="1"/>
</dbReference>